<dbReference type="EMBL" id="SSSM01000001">
    <property type="protein sequence ID" value="THG33182.1"/>
    <property type="molecule type" value="Genomic_DNA"/>
</dbReference>
<organism evidence="10 11">
    <name type="scientific">Naasia lichenicola</name>
    <dbReference type="NCBI Taxonomy" id="2565933"/>
    <lineage>
        <taxon>Bacteria</taxon>
        <taxon>Bacillati</taxon>
        <taxon>Actinomycetota</taxon>
        <taxon>Actinomycetes</taxon>
        <taxon>Micrococcales</taxon>
        <taxon>Microbacteriaceae</taxon>
        <taxon>Naasia</taxon>
    </lineage>
</organism>
<dbReference type="InterPro" id="IPR027417">
    <property type="entry name" value="P-loop_NTPase"/>
</dbReference>
<feature type="domain" description="Restriction endonuclease type II-like" evidence="9">
    <location>
        <begin position="1641"/>
        <end position="1738"/>
    </location>
</feature>
<dbReference type="Gene3D" id="3.40.50.300">
    <property type="entry name" value="P-loop containing nucleotide triphosphate hydrolases"/>
    <property type="match status" value="3"/>
</dbReference>
<reference evidence="10 11" key="1">
    <citation type="submission" date="2019-04" db="EMBL/GenBank/DDBJ databases">
        <authorList>
            <person name="Jiang L."/>
        </authorList>
    </citation>
    <scope>NUCLEOTIDE SEQUENCE [LARGE SCALE GENOMIC DNA]</scope>
    <source>
        <strain evidence="10 11">YIM 131853</strain>
    </source>
</reference>
<evidence type="ECO:0000313" key="11">
    <source>
        <dbReference type="Proteomes" id="UP000309133"/>
    </source>
</evidence>
<evidence type="ECO:0000256" key="1">
    <source>
        <dbReference type="ARBA" id="ARBA00007913"/>
    </source>
</evidence>
<keyword evidence="11" id="KW-1185">Reference proteome</keyword>
<dbReference type="Proteomes" id="UP000309133">
    <property type="component" value="Unassembled WGS sequence"/>
</dbReference>
<proteinExistence type="inferred from homology"/>
<dbReference type="PANTHER" id="PTHR43788:SF8">
    <property type="entry name" value="DNA-BINDING PROTEIN SMUBP-2"/>
    <property type="match status" value="1"/>
</dbReference>
<comment type="caution">
    <text evidence="10">The sequence shown here is derived from an EMBL/GenBank/DDBJ whole genome shotgun (WGS) entry which is preliminary data.</text>
</comment>
<dbReference type="RefSeq" id="WP_136425963.1">
    <property type="nucleotide sequence ID" value="NZ_SSSM01000001.1"/>
</dbReference>
<dbReference type="InterPro" id="IPR025103">
    <property type="entry name" value="DUF4011"/>
</dbReference>
<gene>
    <name evidence="10" type="ORF">E6C64_02170</name>
</gene>
<comment type="similarity">
    <text evidence="1">Belongs to the DNA2/NAM7 helicase family.</text>
</comment>
<dbReference type="Pfam" id="PF13195">
    <property type="entry name" value="DUF4011"/>
    <property type="match status" value="1"/>
</dbReference>
<dbReference type="InterPro" id="IPR047187">
    <property type="entry name" value="SF1_C_Upf1"/>
</dbReference>
<dbReference type="InterPro" id="IPR041679">
    <property type="entry name" value="DNA2/NAM7-like_C"/>
</dbReference>
<dbReference type="GO" id="GO:0005524">
    <property type="term" value="F:ATP binding"/>
    <property type="evidence" value="ECO:0007669"/>
    <property type="project" value="UniProtKB-KW"/>
</dbReference>
<dbReference type="CDD" id="cd18808">
    <property type="entry name" value="SF1_C_Upf1"/>
    <property type="match status" value="1"/>
</dbReference>
<dbReference type="Pfam" id="PF13087">
    <property type="entry name" value="AAA_12"/>
    <property type="match status" value="1"/>
</dbReference>
<feature type="region of interest" description="Disordered" evidence="6">
    <location>
        <begin position="1745"/>
        <end position="1790"/>
    </location>
</feature>
<feature type="compositionally biased region" description="Low complexity" evidence="6">
    <location>
        <begin position="1781"/>
        <end position="1790"/>
    </location>
</feature>
<evidence type="ECO:0000313" key="10">
    <source>
        <dbReference type="EMBL" id="THG33182.1"/>
    </source>
</evidence>
<dbReference type="PANTHER" id="PTHR43788">
    <property type="entry name" value="DNA2/NAM7 HELICASE FAMILY MEMBER"/>
    <property type="match status" value="1"/>
</dbReference>
<dbReference type="InterPro" id="IPR050534">
    <property type="entry name" value="Coronavir_polyprotein_1ab"/>
</dbReference>
<keyword evidence="2" id="KW-0547">Nucleotide-binding</keyword>
<dbReference type="SUPFAM" id="SSF52540">
    <property type="entry name" value="P-loop containing nucleoside triphosphate hydrolases"/>
    <property type="match status" value="1"/>
</dbReference>
<feature type="domain" description="DNA2/NAM7 helicase helicase" evidence="7">
    <location>
        <begin position="705"/>
        <end position="788"/>
    </location>
</feature>
<evidence type="ECO:0000259" key="7">
    <source>
        <dbReference type="Pfam" id="PF13086"/>
    </source>
</evidence>
<keyword evidence="5" id="KW-0067">ATP-binding</keyword>
<evidence type="ECO:0000256" key="5">
    <source>
        <dbReference type="ARBA" id="ARBA00022840"/>
    </source>
</evidence>
<evidence type="ECO:0000259" key="9">
    <source>
        <dbReference type="Pfam" id="PF18741"/>
    </source>
</evidence>
<accession>A0A4S4FTB5</accession>
<name>A0A4S4FTB5_9MICO</name>
<dbReference type="OrthoDB" id="9757917at2"/>
<dbReference type="InterPro" id="IPR049468">
    <property type="entry name" value="Restrct_endonuc-II-like_dom"/>
</dbReference>
<evidence type="ECO:0000256" key="6">
    <source>
        <dbReference type="SAM" id="MobiDB-lite"/>
    </source>
</evidence>
<feature type="domain" description="DNA2/NAM7 helicase-like C-terminal" evidence="8">
    <location>
        <begin position="1407"/>
        <end position="1596"/>
    </location>
</feature>
<evidence type="ECO:0000256" key="2">
    <source>
        <dbReference type="ARBA" id="ARBA00022741"/>
    </source>
</evidence>
<sequence>MGGASVTDTIYEVLEAQLGGVRLQVELQRRFTASLAASGIPFIRSLVVHNESGTELRGVRLTAELAVAGRPMIHWEHELAGPLARGGATRLDDPRLFDVFLPTLTSAVEATPGTLGLESVVQGVDAHGAGAATPGPSILAALDIRAVNEFLNYPGLHGALATFVQPNAHSVTRVLRAASESLLKSTGSSSIDGYQSGAERASQIAGALYEALRAARISYVNPPASFESTGQKVRTTDQVLTDRLGTCVDLAVMYAACLEAAGLMPLVFLTATHSFAGFYATELYGETAVLESRNTIANLVEIGQAQAVELTGIGPGAASRDFRSALRAGSDQVRTGFDELRSMLDITRARLDGVRPMATFGLDTPDGPDLDSRSEAELQAAIDAERPFVSHSTLRELSGADEEIVRGVLERRDDSPARFRAWKRDLLDLSLRNPLLNMPKSSKVMDLVVPPGMLAALDDVVHSGKTVRLLGGLDSSDLQKLAGYRAATEIAPDVMRTLFGTTRSVFSLKDDTKHRAQLRTMKREADTLEQETGSNYLYLALGSLVHEKPGGGEARAPLFLLPVRITGGLALAPYAFKLDGEDVAQPNLCLLEWLTSTQGLELPELANPAIDDTGIAIGAVLAGIRKRLLDSGMPFRIEETASLAVLRFSTFQIWKDLDENWRTLGANPVVQHLVERPGETFVDPVGSSLPPIDEQNLRLPIAADGTQMAAVVRAAQGQSFVLEGPPGTGKSQTITNLIAHALAEGKKVLFVAEKQAALEVVKRRLDAIGLGAFCLELHGAKQSMKSIRDQLKASLELASTADDALWAMTDSRLRTTVAALDRYPPLLHGVNAAGQSLWSAYDAKALLGDGPTALVPAGWVASNGLLDATTITRDFADAASRMGLTRGYAWLLVGAVDGAALDLDAMRSALTELEAAHRRLSDLSPEWSAGLPQTPPGSALHDVLTLLSARAAGGVPDRGELAAIDRPSWREAVADVRRRVAEFRDLHAATIAAAAPGLVEAADLAELHAHSVELDEKVLFREMRRRGTLERVGSLLSGGATVGGPQLTDLLARTLALRDAALPLATEARSIAGLHLPTDWQPYGDAALAAFDAAADVSRAAVALGGSAPAAWTAMPATTTSDDAVLRDVSQAWDRWIASLHGGDLTVRQWTSAGSRDWLAAWASDSAVWQRDLDATALLQPERMTELRRLLADLEGCDLPAFAGQLGAVEIAPDEASEALMRGVAAASLIERTSSTGLDRFDPIAQDRVAAGYLDAAVLSRELLKKVGPATLLAQRPFRADGLRGEVAELARQIERKRGGLTFREITSRYPDALQAISPCFLMSPGSVAHYLDPATLGFDLVVFDEASQIRVSQAIGAMGRGRSVVVVGDSRQMPPTRVMQVEAAPGTDSPEEVVIEDLESILTESVESGLPQLWLGWHYRSRDESLIAFSNSHYYDDRLVSLPSPGVDPQAGVTWRRVDGRFDRGRTRTNEVEARAIVDEIGARLRDPATAKESIGVVTFNIQQRDLILNLLEDSQDLVIQKALTAEPGLALFVKNLENVQGDERDTILFSLAFSVDPSTKLLPLNFGPLNLDGGERRLNVAITRARKQIVLVSSFDPADIDLRRSNARGIADLRAYLEFAAGRSTVVAAPAESTPHSRFVEEIAAALRSRGFETHVGLGMSAFTVDVAARRPGEDFWRLAVMVDGPAWSSRPTVADREGSPLLLRDVMGWREVRRVWLPGWIRDPEGGLEALVTALSTADPVAPPKRMPSAFAPPTAASSGAAAPAPVVRSRNSVPMRSASEATSAPPATLRTVGANARPAIALSAFTPAPDTAIASSSVLENMRMAAPAAIRIAAEILDIEGPIPLHRLVGIVAKRFGVARLTEGRRDDLTKVLGAGFRIVDDFAWPQGVDPKTWRGARTVASSDDRALTEVSLEEVINAMELVLRESFSMTRDDLIREAADVLGYSRISEQARTRMTKAMTRGALADRFRDDGERVRLE</sequence>
<dbReference type="Pfam" id="PF13086">
    <property type="entry name" value="AAA_11"/>
    <property type="match status" value="1"/>
</dbReference>
<feature type="compositionally biased region" description="Low complexity" evidence="6">
    <location>
        <begin position="1751"/>
        <end position="1769"/>
    </location>
</feature>
<keyword evidence="3" id="KW-0378">Hydrolase</keyword>
<protein>
    <submittedName>
        <fullName evidence="10">DUF4011 domain-containing protein</fullName>
    </submittedName>
</protein>
<evidence type="ECO:0000259" key="8">
    <source>
        <dbReference type="Pfam" id="PF13087"/>
    </source>
</evidence>
<evidence type="ECO:0000256" key="4">
    <source>
        <dbReference type="ARBA" id="ARBA00022806"/>
    </source>
</evidence>
<keyword evidence="4" id="KW-0347">Helicase</keyword>
<dbReference type="GO" id="GO:0043139">
    <property type="term" value="F:5'-3' DNA helicase activity"/>
    <property type="evidence" value="ECO:0007669"/>
    <property type="project" value="TreeGrafter"/>
</dbReference>
<evidence type="ECO:0000256" key="3">
    <source>
        <dbReference type="ARBA" id="ARBA00022801"/>
    </source>
</evidence>
<dbReference type="InterPro" id="IPR041677">
    <property type="entry name" value="DNA2/NAM7_AAA_11"/>
</dbReference>
<dbReference type="Gene3D" id="3.10.620.30">
    <property type="match status" value="1"/>
</dbReference>
<dbReference type="Pfam" id="PF18741">
    <property type="entry name" value="MTES_1575"/>
    <property type="match status" value="1"/>
</dbReference>
<dbReference type="GO" id="GO:0016787">
    <property type="term" value="F:hydrolase activity"/>
    <property type="evidence" value="ECO:0007669"/>
    <property type="project" value="UniProtKB-KW"/>
</dbReference>